<dbReference type="InterPro" id="IPR018720">
    <property type="entry name" value="DUF2249"/>
</dbReference>
<dbReference type="InterPro" id="IPR036868">
    <property type="entry name" value="TusA-like_sf"/>
</dbReference>
<dbReference type="SUPFAM" id="SSF64307">
    <property type="entry name" value="SirA-like"/>
    <property type="match status" value="1"/>
</dbReference>
<dbReference type="RefSeq" id="WP_111980997.1">
    <property type="nucleotide sequence ID" value="NZ_NFZS01000001.1"/>
</dbReference>
<protein>
    <recommendedName>
        <fullName evidence="1">DUF2249 domain-containing protein</fullName>
    </recommendedName>
</protein>
<evidence type="ECO:0000313" key="3">
    <source>
        <dbReference type="Proteomes" id="UP000248926"/>
    </source>
</evidence>
<organism evidence="2 3">
    <name type="scientific">Dyella jiangningensis</name>
    <dbReference type="NCBI Taxonomy" id="1379159"/>
    <lineage>
        <taxon>Bacteria</taxon>
        <taxon>Pseudomonadati</taxon>
        <taxon>Pseudomonadota</taxon>
        <taxon>Gammaproteobacteria</taxon>
        <taxon>Lysobacterales</taxon>
        <taxon>Rhodanobacteraceae</taxon>
        <taxon>Dyella</taxon>
    </lineage>
</organism>
<dbReference type="EMBL" id="NFZS01000001">
    <property type="protein sequence ID" value="RAO76936.1"/>
    <property type="molecule type" value="Genomic_DNA"/>
</dbReference>
<name>A0A328P8Y6_9GAMM</name>
<evidence type="ECO:0000313" key="2">
    <source>
        <dbReference type="EMBL" id="RAO76936.1"/>
    </source>
</evidence>
<accession>A0A328P8Y6</accession>
<gene>
    <name evidence="2" type="ORF">CA260_03215</name>
</gene>
<dbReference type="Proteomes" id="UP000248926">
    <property type="component" value="Unassembled WGS sequence"/>
</dbReference>
<proteinExistence type="predicted"/>
<sequence>MNTSTHTCHCRDAVRPAATALLDLRSLQPPEPMRQALAAADRLAPGEVLEVLTPLMPMPLLSALAERGFQAQATMLPEGGARVAIRCIPQWASTSHGPTGA</sequence>
<dbReference type="OrthoDB" id="5958858at2"/>
<reference evidence="2 3" key="1">
    <citation type="journal article" date="2018" name="Genet. Mol. Biol.">
        <title>The genome sequence of Dyella jiangningensis FCAV SCS01 from a lignocellulose-decomposing microbial consortium metagenome reveals potential for biotechnological applications.</title>
        <authorList>
            <person name="Desiderato J.G."/>
            <person name="Alvarenga D.O."/>
            <person name="Constancio M.T.L."/>
            <person name="Alves L.M.C."/>
            <person name="Varani A.M."/>
        </authorList>
    </citation>
    <scope>NUCLEOTIDE SEQUENCE [LARGE SCALE GENOMIC DNA]</scope>
    <source>
        <strain evidence="2 3">FCAV SCS01</strain>
    </source>
</reference>
<keyword evidence="3" id="KW-1185">Reference proteome</keyword>
<comment type="caution">
    <text evidence="2">The sequence shown here is derived from an EMBL/GenBank/DDBJ whole genome shotgun (WGS) entry which is preliminary data.</text>
</comment>
<dbReference type="AlphaFoldDB" id="A0A328P8Y6"/>
<feature type="domain" description="DUF2249" evidence="1">
    <location>
        <begin position="22"/>
        <end position="85"/>
    </location>
</feature>
<evidence type="ECO:0000259" key="1">
    <source>
        <dbReference type="Pfam" id="PF10006"/>
    </source>
</evidence>
<dbReference type="Pfam" id="PF10006">
    <property type="entry name" value="DUF2249"/>
    <property type="match status" value="1"/>
</dbReference>